<protein>
    <submittedName>
        <fullName evidence="2">Uncharacterized protein</fullName>
    </submittedName>
</protein>
<proteinExistence type="predicted"/>
<gene>
    <name evidence="2" type="ORF">niasHT_006444</name>
</gene>
<keyword evidence="3" id="KW-1185">Reference proteome</keyword>
<evidence type="ECO:0000313" key="3">
    <source>
        <dbReference type="Proteomes" id="UP001620626"/>
    </source>
</evidence>
<feature type="region of interest" description="Disordered" evidence="1">
    <location>
        <begin position="59"/>
        <end position="95"/>
    </location>
</feature>
<comment type="caution">
    <text evidence="2">The sequence shown here is derived from an EMBL/GenBank/DDBJ whole genome shotgun (WGS) entry which is preliminary data.</text>
</comment>
<evidence type="ECO:0000256" key="1">
    <source>
        <dbReference type="SAM" id="MobiDB-lite"/>
    </source>
</evidence>
<sequence>MQQRCGGGRWMRDKFFFTMKKIDEIANNLRLIKKRAAFQSHRSATKVRRQSVRLPPTNVRRQRAVTTSSILPDASEMEDENLNRKQRQNDSITAAGEKRNELDDLFLQVERAVLGGGKCNTKFDEYTVHRPLPPLFHNDDEAQKAVVGKRLVTDIADKSGTSVASPKRVKMTLDDFLVDVEIRAKKDGARTTPQIVSDKTDEQQKQNDRVLEKSLANMCSTSTTKLREVQEGAQTTQQFEGDKTDQQQQNYTLWEKPVVRAVIDGDDDDDSENVPGSISVGTQTWPKKKKIMPESYMETKAGQSTKKGGKIGSGTCAN</sequence>
<feature type="compositionally biased region" description="Polar residues" evidence="1">
    <location>
        <begin position="274"/>
        <end position="285"/>
    </location>
</feature>
<evidence type="ECO:0000313" key="2">
    <source>
        <dbReference type="EMBL" id="KAL3119754.1"/>
    </source>
</evidence>
<dbReference type="EMBL" id="JBICBT010000234">
    <property type="protein sequence ID" value="KAL3119754.1"/>
    <property type="molecule type" value="Genomic_DNA"/>
</dbReference>
<dbReference type="Proteomes" id="UP001620626">
    <property type="component" value="Unassembled WGS sequence"/>
</dbReference>
<reference evidence="2 3" key="1">
    <citation type="submission" date="2024-10" db="EMBL/GenBank/DDBJ databases">
        <authorList>
            <person name="Kim D."/>
        </authorList>
    </citation>
    <scope>NUCLEOTIDE SEQUENCE [LARGE SCALE GENOMIC DNA]</scope>
    <source>
        <strain evidence="2">BH-2024</strain>
    </source>
</reference>
<name>A0ABD2LZS7_9BILA</name>
<organism evidence="2 3">
    <name type="scientific">Heterodera trifolii</name>
    <dbReference type="NCBI Taxonomy" id="157864"/>
    <lineage>
        <taxon>Eukaryota</taxon>
        <taxon>Metazoa</taxon>
        <taxon>Ecdysozoa</taxon>
        <taxon>Nematoda</taxon>
        <taxon>Chromadorea</taxon>
        <taxon>Rhabditida</taxon>
        <taxon>Tylenchina</taxon>
        <taxon>Tylenchomorpha</taxon>
        <taxon>Tylenchoidea</taxon>
        <taxon>Heteroderidae</taxon>
        <taxon>Heteroderinae</taxon>
        <taxon>Heterodera</taxon>
    </lineage>
</organism>
<feature type="region of interest" description="Disordered" evidence="1">
    <location>
        <begin position="266"/>
        <end position="318"/>
    </location>
</feature>
<dbReference type="AlphaFoldDB" id="A0ABD2LZS7"/>
<accession>A0ABD2LZS7</accession>